<protein>
    <submittedName>
        <fullName evidence="2">Sugar metabolism protein</fullName>
    </submittedName>
</protein>
<evidence type="ECO:0000259" key="1">
    <source>
        <dbReference type="Pfam" id="PF01370"/>
    </source>
</evidence>
<dbReference type="Pfam" id="PF01370">
    <property type="entry name" value="Epimerase"/>
    <property type="match status" value="1"/>
</dbReference>
<dbReference type="AlphaFoldDB" id="A0A0B3ZGP1"/>
<dbReference type="Gene3D" id="3.40.50.720">
    <property type="entry name" value="NAD(P)-binding Rossmann-like Domain"/>
    <property type="match status" value="1"/>
</dbReference>
<proteinExistence type="predicted"/>
<dbReference type="InterPro" id="IPR051783">
    <property type="entry name" value="NAD(P)-dependent_oxidoreduct"/>
</dbReference>
<dbReference type="PANTHER" id="PTHR48079:SF6">
    <property type="entry name" value="NAD(P)-BINDING DOMAIN-CONTAINING PROTEIN-RELATED"/>
    <property type="match status" value="1"/>
</dbReference>
<dbReference type="EMBL" id="JWLW01000002">
    <property type="protein sequence ID" value="KHT57577.1"/>
    <property type="molecule type" value="Genomic_DNA"/>
</dbReference>
<dbReference type="GO" id="GO:0005737">
    <property type="term" value="C:cytoplasm"/>
    <property type="evidence" value="ECO:0007669"/>
    <property type="project" value="TreeGrafter"/>
</dbReference>
<accession>A0A0B3ZGP1</accession>
<dbReference type="Proteomes" id="UP000031197">
    <property type="component" value="Unassembled WGS sequence"/>
</dbReference>
<comment type="caution">
    <text evidence="2">The sequence shown here is derived from an EMBL/GenBank/DDBJ whole genome shotgun (WGS) entry which is preliminary data.</text>
</comment>
<feature type="domain" description="NAD-dependent epimerase/dehydratase" evidence="1">
    <location>
        <begin position="77"/>
        <end position="191"/>
    </location>
</feature>
<dbReference type="RefSeq" id="WP_039216346.1">
    <property type="nucleotide sequence ID" value="NZ_JWLW01000002.1"/>
</dbReference>
<reference evidence="2 3" key="1">
    <citation type="submission" date="2014-12" db="EMBL/GenBank/DDBJ databases">
        <title>Genome sequencing of Alteromonas marina AD001.</title>
        <authorList>
            <person name="Adrian T.G.S."/>
            <person name="Chan K.G."/>
        </authorList>
    </citation>
    <scope>NUCLEOTIDE SEQUENCE [LARGE SCALE GENOMIC DNA]</scope>
    <source>
        <strain evidence="2 3">AD001</strain>
    </source>
</reference>
<dbReference type="InterPro" id="IPR001509">
    <property type="entry name" value="Epimerase_deHydtase"/>
</dbReference>
<gene>
    <name evidence="2" type="ORF">RJ41_01055</name>
</gene>
<dbReference type="InterPro" id="IPR036291">
    <property type="entry name" value="NAD(P)-bd_dom_sf"/>
</dbReference>
<organism evidence="2 3">
    <name type="scientific">Alteromonas marina</name>
    <dbReference type="NCBI Taxonomy" id="203795"/>
    <lineage>
        <taxon>Bacteria</taxon>
        <taxon>Pseudomonadati</taxon>
        <taxon>Pseudomonadota</taxon>
        <taxon>Gammaproteobacteria</taxon>
        <taxon>Alteromonadales</taxon>
        <taxon>Alteromonadaceae</taxon>
        <taxon>Alteromonas/Salinimonas group</taxon>
        <taxon>Alteromonas</taxon>
    </lineage>
</organism>
<name>A0A0B3ZGP1_9ALTE</name>
<evidence type="ECO:0000313" key="3">
    <source>
        <dbReference type="Proteomes" id="UP000031197"/>
    </source>
</evidence>
<dbReference type="SUPFAM" id="SSF51735">
    <property type="entry name" value="NAD(P)-binding Rossmann-fold domains"/>
    <property type="match status" value="1"/>
</dbReference>
<dbReference type="OrthoDB" id="751203at2"/>
<sequence length="270" mass="29204">MTQNVVISGYGWLASYVGKALSGKVNIVGTTRSQQKRLALQDQGITAIEYALGEDTSALCNHLPNATLLLNIPPGRRNKDLASYTNNMLQLIDAAISVKVAHIVFISTTSVYGDATNEVVSEVSTTQPQTASAKAHVTIEDYLLSKRGQVDISIVRLAGLVGPDRHPARSLSGKQLDAGNKRINLVHVYDIVSALTTIICGKPLNDVIHLCSLSHPKRGIYYVDAAKAMDIDAPRFSDTEAEPAGKVIDAAQSWARLNITPEYSDPYLMF</sequence>
<evidence type="ECO:0000313" key="2">
    <source>
        <dbReference type="EMBL" id="KHT57577.1"/>
    </source>
</evidence>
<keyword evidence="3" id="KW-1185">Reference proteome</keyword>
<dbReference type="PANTHER" id="PTHR48079">
    <property type="entry name" value="PROTEIN YEEZ"/>
    <property type="match status" value="1"/>
</dbReference>
<dbReference type="GO" id="GO:0004029">
    <property type="term" value="F:aldehyde dehydrogenase (NAD+) activity"/>
    <property type="evidence" value="ECO:0007669"/>
    <property type="project" value="TreeGrafter"/>
</dbReference>